<dbReference type="RefSeq" id="WP_143914041.1">
    <property type="nucleotide sequence ID" value="NZ_VLNT01000011.1"/>
</dbReference>
<dbReference type="EMBL" id="VLNT01000011">
    <property type="protein sequence ID" value="TSD62097.1"/>
    <property type="molecule type" value="Genomic_DNA"/>
</dbReference>
<gene>
    <name evidence="2" type="ORF">FNM00_13350</name>
</gene>
<feature type="compositionally biased region" description="Basic and acidic residues" evidence="1">
    <location>
        <begin position="82"/>
        <end position="91"/>
    </location>
</feature>
<comment type="caution">
    <text evidence="2">The sequence shown here is derived from an EMBL/GenBank/DDBJ whole genome shotgun (WGS) entry which is preliminary data.</text>
</comment>
<evidence type="ECO:0008006" key="4">
    <source>
        <dbReference type="Google" id="ProtNLM"/>
    </source>
</evidence>
<dbReference type="AlphaFoldDB" id="A0A554S6W3"/>
<feature type="region of interest" description="Disordered" evidence="1">
    <location>
        <begin position="69"/>
        <end position="91"/>
    </location>
</feature>
<accession>A0A554S6W3</accession>
<dbReference type="Proteomes" id="UP000316988">
    <property type="component" value="Unassembled WGS sequence"/>
</dbReference>
<evidence type="ECO:0000313" key="2">
    <source>
        <dbReference type="EMBL" id="TSD62097.1"/>
    </source>
</evidence>
<protein>
    <recommendedName>
        <fullName evidence="4">Secreted protein</fullName>
    </recommendedName>
</protein>
<dbReference type="InterPro" id="IPR046165">
    <property type="entry name" value="DUF6167"/>
</dbReference>
<proteinExistence type="predicted"/>
<reference evidence="2 3" key="1">
    <citation type="submission" date="2019-07" db="EMBL/GenBank/DDBJ databases">
        <authorList>
            <person name="Zhao L.H."/>
        </authorList>
    </citation>
    <scope>NUCLEOTIDE SEQUENCE [LARGE SCALE GENOMIC DNA]</scope>
    <source>
        <strain evidence="2 3">Co35</strain>
    </source>
</reference>
<organism evidence="2 3">
    <name type="scientific">Aeromicrobium piscarium</name>
    <dbReference type="NCBI Taxonomy" id="2590901"/>
    <lineage>
        <taxon>Bacteria</taxon>
        <taxon>Bacillati</taxon>
        <taxon>Actinomycetota</taxon>
        <taxon>Actinomycetes</taxon>
        <taxon>Propionibacteriales</taxon>
        <taxon>Nocardioidaceae</taxon>
        <taxon>Aeromicrobium</taxon>
    </lineage>
</organism>
<evidence type="ECO:0000256" key="1">
    <source>
        <dbReference type="SAM" id="MobiDB-lite"/>
    </source>
</evidence>
<dbReference type="OrthoDB" id="4952314at2"/>
<name>A0A554S6W3_9ACTN</name>
<evidence type="ECO:0000313" key="3">
    <source>
        <dbReference type="Proteomes" id="UP000316988"/>
    </source>
</evidence>
<dbReference type="Pfam" id="PF19664">
    <property type="entry name" value="DUF6167"/>
    <property type="match status" value="1"/>
</dbReference>
<keyword evidence="3" id="KW-1185">Reference proteome</keyword>
<sequence length="91" mass="9749">MTPRALWFVAGTAAGVYASVKARRAAYRISMPGLIDQAGALGSGWRAFSAEMRDGRQAKEHELRTQVLGAPELGASAQDPSHPLEIEKDPT</sequence>